<feature type="transmembrane region" description="Helical" evidence="5">
    <location>
        <begin position="154"/>
        <end position="175"/>
    </location>
</feature>
<feature type="transmembrane region" description="Helical" evidence="5">
    <location>
        <begin position="29"/>
        <end position="52"/>
    </location>
</feature>
<name>A0A091BZR2_9ENTE</name>
<keyword evidence="3 5" id="KW-1133">Transmembrane helix</keyword>
<gene>
    <name evidence="6" type="ORF">TMUPMC115_2180</name>
</gene>
<evidence type="ECO:0000256" key="5">
    <source>
        <dbReference type="SAM" id="Phobius"/>
    </source>
</evidence>
<reference evidence="6 7" key="1">
    <citation type="submission" date="2014-08" db="EMBL/GenBank/DDBJ databases">
        <title>Genome sequence of Tetragenococcus muriaticus.</title>
        <authorList>
            <person name="Chuea-nongthon C."/>
            <person name="Rodtong S."/>
            <person name="Yongsawatdigul J."/>
            <person name="Steele J.L."/>
            <person name="Liu X.-y."/>
            <person name="Speers J."/>
            <person name="Glasner J.D."/>
            <person name="Neeno-Eckwall E.C."/>
        </authorList>
    </citation>
    <scope>NUCLEOTIDE SEQUENCE [LARGE SCALE GENOMIC DNA]</scope>
    <source>
        <strain evidence="6 7">PMC-11-5</strain>
    </source>
</reference>
<sequence length="198" mass="21976">MDPVSALFEKIDDSILKKVELIESSYTRYAIRAVLACLFLTLGTAIAFGTAMQAEEVAPGSGRFLYAFMFSWSLVMILFMNAELGTSNMLYMTVGVYRKKIDIKMASKILFTCILFNLIGGIFFGYLISLTGTFQDLSVDNYMFTSLAGKLEKSTLQILVEGIFANVIVNTAVLISLRMKDDAGKVLAIIFVIFILLF</sequence>
<dbReference type="EMBL" id="JPVU01000240">
    <property type="protein sequence ID" value="KFN89920.1"/>
    <property type="molecule type" value="Genomic_DNA"/>
</dbReference>
<comment type="subcellular location">
    <subcellularLocation>
        <location evidence="1">Membrane</location>
        <topology evidence="1">Multi-pass membrane protein</topology>
    </subcellularLocation>
</comment>
<dbReference type="InterPro" id="IPR023271">
    <property type="entry name" value="Aquaporin-like"/>
</dbReference>
<evidence type="ECO:0000256" key="4">
    <source>
        <dbReference type="ARBA" id="ARBA00023136"/>
    </source>
</evidence>
<keyword evidence="4 5" id="KW-0472">Membrane</keyword>
<dbReference type="InterPro" id="IPR000292">
    <property type="entry name" value="For/NO2_transpt"/>
</dbReference>
<dbReference type="GO" id="GO:0005886">
    <property type="term" value="C:plasma membrane"/>
    <property type="evidence" value="ECO:0007669"/>
    <property type="project" value="TreeGrafter"/>
</dbReference>
<proteinExistence type="predicted"/>
<keyword evidence="2 5" id="KW-0812">Transmembrane</keyword>
<dbReference type="Proteomes" id="UP000029380">
    <property type="component" value="Unassembled WGS sequence"/>
</dbReference>
<dbReference type="GO" id="GO:0015499">
    <property type="term" value="F:formate transmembrane transporter activity"/>
    <property type="evidence" value="ECO:0007669"/>
    <property type="project" value="TreeGrafter"/>
</dbReference>
<dbReference type="Gene3D" id="1.20.1080.10">
    <property type="entry name" value="Glycerol uptake facilitator protein"/>
    <property type="match status" value="1"/>
</dbReference>
<dbReference type="PANTHER" id="PTHR30520:SF8">
    <property type="entry name" value="NITRITE TRANSPORTER NIRC"/>
    <property type="match status" value="1"/>
</dbReference>
<evidence type="ECO:0000313" key="7">
    <source>
        <dbReference type="Proteomes" id="UP000029380"/>
    </source>
</evidence>
<comment type="caution">
    <text evidence="6">The sequence shown here is derived from an EMBL/GenBank/DDBJ whole genome shotgun (WGS) entry which is preliminary data.</text>
</comment>
<accession>A0A091BZR2</accession>
<evidence type="ECO:0000256" key="1">
    <source>
        <dbReference type="ARBA" id="ARBA00004141"/>
    </source>
</evidence>
<evidence type="ECO:0000256" key="3">
    <source>
        <dbReference type="ARBA" id="ARBA00022989"/>
    </source>
</evidence>
<dbReference type="AlphaFoldDB" id="A0A091BZR2"/>
<protein>
    <submittedName>
        <fullName evidence="6">Formate/nitrite transporter family protein</fullName>
    </submittedName>
</protein>
<evidence type="ECO:0000313" key="6">
    <source>
        <dbReference type="EMBL" id="KFN89920.1"/>
    </source>
</evidence>
<dbReference type="Pfam" id="PF01226">
    <property type="entry name" value="Form_Nir_trans"/>
    <property type="match status" value="1"/>
</dbReference>
<dbReference type="PANTHER" id="PTHR30520">
    <property type="entry name" value="FORMATE TRANSPORTER-RELATED"/>
    <property type="match status" value="1"/>
</dbReference>
<organism evidence="6 7">
    <name type="scientific">Tetragenococcus muriaticus PMC-11-5</name>
    <dbReference type="NCBI Taxonomy" id="1302649"/>
    <lineage>
        <taxon>Bacteria</taxon>
        <taxon>Bacillati</taxon>
        <taxon>Bacillota</taxon>
        <taxon>Bacilli</taxon>
        <taxon>Lactobacillales</taxon>
        <taxon>Enterococcaceae</taxon>
        <taxon>Tetragenococcus</taxon>
    </lineage>
</organism>
<feature type="transmembrane region" description="Helical" evidence="5">
    <location>
        <begin position="182"/>
        <end position="197"/>
    </location>
</feature>
<dbReference type="PATRIC" id="fig|1302649.3.peg.2178"/>
<feature type="transmembrane region" description="Helical" evidence="5">
    <location>
        <begin position="109"/>
        <end position="134"/>
    </location>
</feature>
<feature type="transmembrane region" description="Helical" evidence="5">
    <location>
        <begin position="64"/>
        <end position="82"/>
    </location>
</feature>
<evidence type="ECO:0000256" key="2">
    <source>
        <dbReference type="ARBA" id="ARBA00022692"/>
    </source>
</evidence>